<dbReference type="InterPro" id="IPR007244">
    <property type="entry name" value="Naa35_N"/>
</dbReference>
<keyword evidence="3" id="KW-0963">Cytoplasm</keyword>
<reference evidence="6 7" key="1">
    <citation type="submission" date="2023-08" db="EMBL/GenBank/DDBJ databases">
        <title>Black Yeasts Isolated from many extreme environments.</title>
        <authorList>
            <person name="Coleine C."/>
            <person name="Stajich J.E."/>
            <person name="Selbmann L."/>
        </authorList>
    </citation>
    <scope>NUCLEOTIDE SEQUENCE [LARGE SCALE GENOMIC DNA]</scope>
    <source>
        <strain evidence="6 7">CCFEE 5792</strain>
    </source>
</reference>
<feature type="domain" description="NAA35-like N-terminal" evidence="4">
    <location>
        <begin position="7"/>
        <end position="168"/>
    </location>
</feature>
<comment type="caution">
    <text evidence="6">The sequence shown here is derived from an EMBL/GenBank/DDBJ whole genome shotgun (WGS) entry which is preliminary data.</text>
</comment>
<dbReference type="PANTHER" id="PTHR21373">
    <property type="entry name" value="GLUCOSE REPRESSIBLE PROTEIN MAK10"/>
    <property type="match status" value="1"/>
</dbReference>
<dbReference type="Pfam" id="PF25789">
    <property type="entry name" value="TPR_NAA35"/>
    <property type="match status" value="1"/>
</dbReference>
<keyword evidence="7" id="KW-1185">Reference proteome</keyword>
<dbReference type="AlphaFoldDB" id="A0AAV9MTK9"/>
<comment type="similarity">
    <text evidence="2">Belongs to the MAK10 family.</text>
</comment>
<evidence type="ECO:0000256" key="1">
    <source>
        <dbReference type="ARBA" id="ARBA00004496"/>
    </source>
</evidence>
<evidence type="ECO:0000313" key="7">
    <source>
        <dbReference type="Proteomes" id="UP001358417"/>
    </source>
</evidence>
<dbReference type="Pfam" id="PF04112">
    <property type="entry name" value="Mak10"/>
    <property type="match status" value="1"/>
</dbReference>
<evidence type="ECO:0000259" key="4">
    <source>
        <dbReference type="Pfam" id="PF04112"/>
    </source>
</evidence>
<evidence type="ECO:0008006" key="8">
    <source>
        <dbReference type="Google" id="ProtNLM"/>
    </source>
</evidence>
<dbReference type="PANTHER" id="PTHR21373:SF0">
    <property type="entry name" value="N-ALPHA-ACETYLTRANSFERASE 35, NATC AUXILIARY SUBUNIT"/>
    <property type="match status" value="1"/>
</dbReference>
<proteinExistence type="inferred from homology"/>
<dbReference type="InterPro" id="IPR057983">
    <property type="entry name" value="NAA35-like_N"/>
</dbReference>
<dbReference type="RefSeq" id="XP_064699964.1">
    <property type="nucleotide sequence ID" value="XM_064854918.1"/>
</dbReference>
<dbReference type="Proteomes" id="UP001358417">
    <property type="component" value="Unassembled WGS sequence"/>
</dbReference>
<feature type="domain" description="NAA35-like TPR repeats" evidence="5">
    <location>
        <begin position="294"/>
        <end position="675"/>
    </location>
</feature>
<name>A0AAV9MTK9_9EURO</name>
<organism evidence="6 7">
    <name type="scientific">Exophiala bonariae</name>
    <dbReference type="NCBI Taxonomy" id="1690606"/>
    <lineage>
        <taxon>Eukaryota</taxon>
        <taxon>Fungi</taxon>
        <taxon>Dikarya</taxon>
        <taxon>Ascomycota</taxon>
        <taxon>Pezizomycotina</taxon>
        <taxon>Eurotiomycetes</taxon>
        <taxon>Chaetothyriomycetidae</taxon>
        <taxon>Chaetothyriales</taxon>
        <taxon>Herpotrichiellaceae</taxon>
        <taxon>Exophiala</taxon>
    </lineage>
</organism>
<dbReference type="EMBL" id="JAVRRD010000056">
    <property type="protein sequence ID" value="KAK5043579.1"/>
    <property type="molecule type" value="Genomic_DNA"/>
</dbReference>
<evidence type="ECO:0000259" key="5">
    <source>
        <dbReference type="Pfam" id="PF25789"/>
    </source>
</evidence>
<evidence type="ECO:0000256" key="3">
    <source>
        <dbReference type="ARBA" id="ARBA00022490"/>
    </source>
</evidence>
<gene>
    <name evidence="6" type="ORF">LTR84_011386</name>
</gene>
<accession>A0AAV9MTK9</accession>
<dbReference type="InterPro" id="IPR057982">
    <property type="entry name" value="TPR_NAA35"/>
</dbReference>
<sequence>MRRRLSPGKLIRDGEFTLFEAVGALEIGDPKMDSGCPGGDSDDEIFDATTPLSATEVIWLMDELMYREVAWHQGYPLSQTLFTSVHLERLLWPEPKKLSDACFHRDALGGMSDGSIITAVLEPFCLALIKCCDLVLTMVSGHHYYEEEDFATQVFNRPLLSISSPQDVLLRLEDARYQLPKLRLDPPLRDALKARLDVRHFFLSMLQSCENGTPPEVKSSEEVISLIDCIQNSSSLGTAFSTEAFTLKLQRRFASSVPPRPMVVTPKDESFRFFKQLVTDATRSFEVLSITCSVDLLVAYQSFMCQDPQPSVYVRALLQSFLAIQNSILGRYSLKQFISQDLQLLVLPNTALVTEHSDTTLTLSEEQLQTLSEFEYFIGRYGQSYLNLFRTFCLNPSRVRRTLCHAALEWDQIQAEAEELDTTVHASFGEYPQEYPDADGPTFSYSISSWVYHYKLLQLRGIIQMGFQLSVYAPHEYSGMYWYLSYLSSTHMSHLERISFFVSSDRKQGKKQQENVQASLHQLYRQFTWVKATEALAKALHRLLVVIQRHGHLQQPRPSYSSDHLRYELRMRPFQHLSIPEPLAPAVARQACSLQELSDITILEQALRLNQTAKKAWEEVLKENWNAQPVSTDNTGHEGDQIATPVIEREWTKEVRNSIKACIGTGIAVSALMKHFQGADASGQIRDVRITVPVVGDRDRWHPAWVVPKVVG</sequence>
<dbReference type="GO" id="GO:0031417">
    <property type="term" value="C:NatC complex"/>
    <property type="evidence" value="ECO:0007669"/>
    <property type="project" value="InterPro"/>
</dbReference>
<comment type="subcellular location">
    <subcellularLocation>
        <location evidence="1">Cytoplasm</location>
    </subcellularLocation>
</comment>
<dbReference type="GeneID" id="89979539"/>
<evidence type="ECO:0000313" key="6">
    <source>
        <dbReference type="EMBL" id="KAK5043579.1"/>
    </source>
</evidence>
<evidence type="ECO:0000256" key="2">
    <source>
        <dbReference type="ARBA" id="ARBA00006289"/>
    </source>
</evidence>
<protein>
    <recommendedName>
        <fullName evidence="8">Amino-acid N-acetyltransferase subunit Mak10</fullName>
    </recommendedName>
</protein>